<dbReference type="Proteomes" id="UP000828390">
    <property type="component" value="Unassembled WGS sequence"/>
</dbReference>
<gene>
    <name evidence="2" type="ORF">DPMN_058103</name>
</gene>
<keyword evidence="3" id="KW-1185">Reference proteome</keyword>
<reference evidence="2" key="2">
    <citation type="submission" date="2020-11" db="EMBL/GenBank/DDBJ databases">
        <authorList>
            <person name="McCartney M.A."/>
            <person name="Auch B."/>
            <person name="Kono T."/>
            <person name="Mallez S."/>
            <person name="Becker A."/>
            <person name="Gohl D.M."/>
            <person name="Silverstein K.A.T."/>
            <person name="Koren S."/>
            <person name="Bechman K.B."/>
            <person name="Herman A."/>
            <person name="Abrahante J.E."/>
            <person name="Garbe J."/>
        </authorList>
    </citation>
    <scope>NUCLEOTIDE SEQUENCE</scope>
    <source>
        <strain evidence="2">Duluth1</strain>
        <tissue evidence="2">Whole animal</tissue>
    </source>
</reference>
<organism evidence="2 3">
    <name type="scientific">Dreissena polymorpha</name>
    <name type="common">Zebra mussel</name>
    <name type="synonym">Mytilus polymorpha</name>
    <dbReference type="NCBI Taxonomy" id="45954"/>
    <lineage>
        <taxon>Eukaryota</taxon>
        <taxon>Metazoa</taxon>
        <taxon>Spiralia</taxon>
        <taxon>Lophotrochozoa</taxon>
        <taxon>Mollusca</taxon>
        <taxon>Bivalvia</taxon>
        <taxon>Autobranchia</taxon>
        <taxon>Heteroconchia</taxon>
        <taxon>Euheterodonta</taxon>
        <taxon>Imparidentia</taxon>
        <taxon>Neoheterodontei</taxon>
        <taxon>Myida</taxon>
        <taxon>Dreissenoidea</taxon>
        <taxon>Dreissenidae</taxon>
        <taxon>Dreissena</taxon>
    </lineage>
</organism>
<evidence type="ECO:0000259" key="1">
    <source>
        <dbReference type="PROSITE" id="PS50168"/>
    </source>
</evidence>
<dbReference type="GO" id="GO:0042981">
    <property type="term" value="P:regulation of apoptotic process"/>
    <property type="evidence" value="ECO:0007669"/>
    <property type="project" value="InterPro"/>
</dbReference>
<dbReference type="InterPro" id="IPR011029">
    <property type="entry name" value="DEATH-like_dom_sf"/>
</dbReference>
<accession>A0A9D4C1D5</accession>
<evidence type="ECO:0000313" key="3">
    <source>
        <dbReference type="Proteomes" id="UP000828390"/>
    </source>
</evidence>
<feature type="domain" description="DED" evidence="1">
    <location>
        <begin position="58"/>
        <end position="132"/>
    </location>
</feature>
<dbReference type="EMBL" id="JAIWYP010000013">
    <property type="protein sequence ID" value="KAH3715395.1"/>
    <property type="molecule type" value="Genomic_DNA"/>
</dbReference>
<proteinExistence type="predicted"/>
<dbReference type="Gene3D" id="1.10.533.10">
    <property type="entry name" value="Death Domain, Fas"/>
    <property type="match status" value="1"/>
</dbReference>
<evidence type="ECO:0000313" key="2">
    <source>
        <dbReference type="EMBL" id="KAH3715395.1"/>
    </source>
</evidence>
<dbReference type="InterPro" id="IPR001875">
    <property type="entry name" value="DED_dom"/>
</dbReference>
<comment type="caution">
    <text evidence="2">The sequence shown here is derived from an EMBL/GenBank/DDBJ whole genome shotgun (WGS) entry which is preliminary data.</text>
</comment>
<reference evidence="2" key="1">
    <citation type="journal article" date="2019" name="bioRxiv">
        <title>The Genome of the Zebra Mussel, Dreissena polymorpha: A Resource for Invasive Species Research.</title>
        <authorList>
            <person name="McCartney M.A."/>
            <person name="Auch B."/>
            <person name="Kono T."/>
            <person name="Mallez S."/>
            <person name="Zhang Y."/>
            <person name="Obille A."/>
            <person name="Becker A."/>
            <person name="Abrahante J.E."/>
            <person name="Garbe J."/>
            <person name="Badalamenti J.P."/>
            <person name="Herman A."/>
            <person name="Mangelson H."/>
            <person name="Liachko I."/>
            <person name="Sullivan S."/>
            <person name="Sone E.D."/>
            <person name="Koren S."/>
            <person name="Silverstein K.A.T."/>
            <person name="Beckman K.B."/>
            <person name="Gohl D.M."/>
        </authorList>
    </citation>
    <scope>NUCLEOTIDE SEQUENCE</scope>
    <source>
        <strain evidence="2">Duluth1</strain>
        <tissue evidence="2">Whole animal</tissue>
    </source>
</reference>
<protein>
    <recommendedName>
        <fullName evidence="1">DED domain-containing protein</fullName>
    </recommendedName>
</protein>
<dbReference type="AlphaFoldDB" id="A0A9D4C1D5"/>
<name>A0A9D4C1D5_DREPO</name>
<dbReference type="SUPFAM" id="SSF47986">
    <property type="entry name" value="DEATH domain"/>
    <property type="match status" value="1"/>
</dbReference>
<dbReference type="PROSITE" id="PS50168">
    <property type="entry name" value="DED"/>
    <property type="match status" value="1"/>
</dbReference>
<sequence>MTHAVRVLGTQAEYNVPIPSMTHAVRVLGTQAEYNVPIPSMTHAVRVLGTQAEYDAPDLCDDEGTSIRQLKLVLYNEPDTKVTTKALQSVNNAFDVLMLMVNRCHISDTDLTFLADILTQLSRKDLVSDIHTFINHTVAIYNLKKQPKTLLMNKRQKIFQPLEVSVNFKPLPTLYWRRERFALTKKLN</sequence>